<comment type="caution">
    <text evidence="2">The sequence shown here is derived from an EMBL/GenBank/DDBJ whole genome shotgun (WGS) entry which is preliminary data.</text>
</comment>
<proteinExistence type="predicted"/>
<evidence type="ECO:0000256" key="1">
    <source>
        <dbReference type="SAM" id="MobiDB-lite"/>
    </source>
</evidence>
<sequence length="211" mass="23857">MYNLGIITILFGGVYRSSHPLDRENKNLSSDAPASQPREILTSRNVKDGKSSRGASVYVPLWVIPQRCRVDTLERCQELMVHLAPPIAQEESNALTNKVALLRAWFSVARERMAQTDMLERFENLLADYDTLDEHTGCEQRVKIFKNEKNYLSAANHDQAAQIQALEVELAKKDFALTYAERMVSEGNKEREKLTTQQSQAGIERMDGAKG</sequence>
<name>A0A6L2JWL5_TANCI</name>
<feature type="region of interest" description="Disordered" evidence="1">
    <location>
        <begin position="24"/>
        <end position="52"/>
    </location>
</feature>
<protein>
    <submittedName>
        <fullName evidence="2">Uncharacterized protein</fullName>
    </submittedName>
</protein>
<feature type="region of interest" description="Disordered" evidence="1">
    <location>
        <begin position="186"/>
        <end position="211"/>
    </location>
</feature>
<dbReference type="AlphaFoldDB" id="A0A6L2JWL5"/>
<gene>
    <name evidence="2" type="ORF">Tci_013401</name>
</gene>
<accession>A0A6L2JWL5</accession>
<dbReference type="EMBL" id="BKCJ010001436">
    <property type="protein sequence ID" value="GEU41423.1"/>
    <property type="molecule type" value="Genomic_DNA"/>
</dbReference>
<organism evidence="2">
    <name type="scientific">Tanacetum cinerariifolium</name>
    <name type="common">Dalmatian daisy</name>
    <name type="synonym">Chrysanthemum cinerariifolium</name>
    <dbReference type="NCBI Taxonomy" id="118510"/>
    <lineage>
        <taxon>Eukaryota</taxon>
        <taxon>Viridiplantae</taxon>
        <taxon>Streptophyta</taxon>
        <taxon>Embryophyta</taxon>
        <taxon>Tracheophyta</taxon>
        <taxon>Spermatophyta</taxon>
        <taxon>Magnoliopsida</taxon>
        <taxon>eudicotyledons</taxon>
        <taxon>Gunneridae</taxon>
        <taxon>Pentapetalae</taxon>
        <taxon>asterids</taxon>
        <taxon>campanulids</taxon>
        <taxon>Asterales</taxon>
        <taxon>Asteraceae</taxon>
        <taxon>Asteroideae</taxon>
        <taxon>Anthemideae</taxon>
        <taxon>Anthemidinae</taxon>
        <taxon>Tanacetum</taxon>
    </lineage>
</organism>
<evidence type="ECO:0000313" key="2">
    <source>
        <dbReference type="EMBL" id="GEU41423.1"/>
    </source>
</evidence>
<reference evidence="2" key="1">
    <citation type="journal article" date="2019" name="Sci. Rep.">
        <title>Draft genome of Tanacetum cinerariifolium, the natural source of mosquito coil.</title>
        <authorList>
            <person name="Yamashiro T."/>
            <person name="Shiraishi A."/>
            <person name="Satake H."/>
            <person name="Nakayama K."/>
        </authorList>
    </citation>
    <scope>NUCLEOTIDE SEQUENCE</scope>
</reference>